<feature type="transmembrane region" description="Helical" evidence="1">
    <location>
        <begin position="151"/>
        <end position="171"/>
    </location>
</feature>
<organism evidence="2">
    <name type="scientific">Mucochytrium quahogii</name>
    <dbReference type="NCBI Taxonomy" id="96639"/>
    <lineage>
        <taxon>Eukaryota</taxon>
        <taxon>Sar</taxon>
        <taxon>Stramenopiles</taxon>
        <taxon>Bigyra</taxon>
        <taxon>Labyrinthulomycetes</taxon>
        <taxon>Thraustochytrida</taxon>
        <taxon>Thraustochytriidae</taxon>
        <taxon>Mucochytrium</taxon>
    </lineage>
</organism>
<feature type="transmembrane region" description="Helical" evidence="1">
    <location>
        <begin position="111"/>
        <end position="131"/>
    </location>
</feature>
<feature type="transmembrane region" description="Helical" evidence="1">
    <location>
        <begin position="220"/>
        <end position="241"/>
    </location>
</feature>
<dbReference type="AlphaFoldDB" id="A0A7S2RKE0"/>
<protein>
    <submittedName>
        <fullName evidence="2">Uncharacterized protein</fullName>
    </submittedName>
</protein>
<dbReference type="EMBL" id="HBHK01007049">
    <property type="protein sequence ID" value="CAD9673412.1"/>
    <property type="molecule type" value="Transcribed_RNA"/>
</dbReference>
<name>A0A7S2RKE0_9STRA</name>
<feature type="transmembrane region" description="Helical" evidence="1">
    <location>
        <begin position="54"/>
        <end position="75"/>
    </location>
</feature>
<evidence type="ECO:0000256" key="1">
    <source>
        <dbReference type="SAM" id="Phobius"/>
    </source>
</evidence>
<keyword evidence="1" id="KW-0472">Membrane</keyword>
<gene>
    <name evidence="2" type="ORF">QSP1433_LOCUS4304</name>
</gene>
<keyword evidence="1" id="KW-0812">Transmembrane</keyword>
<sequence>MSGKMQETSSGGGKGNGETPKFADGGPGLLGTLLPFIYFPCDSSESRHAYMENLFNTVWGKMLTFLPFILIMAIACHHALAATWSAFLVELLVILVSIYRSRYNKFVPAIMFLNGGLCLGFLGQAIAVSVLWGDNRQTYNCSLISPVNTSILFGVTLLSMILCVPFTMQFARAHVPEEVAKSSSFLMGNQIMTGFWLVLFAIMSAATWCAYAFYRNNRRSVEYIILATVLPIVLVLVGGILTPKLADVVRKQAKAKRAAKSGMNNEEDNPI</sequence>
<proteinExistence type="predicted"/>
<feature type="transmembrane region" description="Helical" evidence="1">
    <location>
        <begin position="81"/>
        <end position="99"/>
    </location>
</feature>
<evidence type="ECO:0000313" key="2">
    <source>
        <dbReference type="EMBL" id="CAD9673412.1"/>
    </source>
</evidence>
<reference evidence="2" key="1">
    <citation type="submission" date="2021-01" db="EMBL/GenBank/DDBJ databases">
        <authorList>
            <person name="Corre E."/>
            <person name="Pelletier E."/>
            <person name="Niang G."/>
            <person name="Scheremetjew M."/>
            <person name="Finn R."/>
            <person name="Kale V."/>
            <person name="Holt S."/>
            <person name="Cochrane G."/>
            <person name="Meng A."/>
            <person name="Brown T."/>
            <person name="Cohen L."/>
        </authorList>
    </citation>
    <scope>NUCLEOTIDE SEQUENCE</scope>
    <source>
        <strain evidence="2">NY070348D</strain>
    </source>
</reference>
<keyword evidence="1" id="KW-1133">Transmembrane helix</keyword>
<feature type="transmembrane region" description="Helical" evidence="1">
    <location>
        <begin position="191"/>
        <end position="214"/>
    </location>
</feature>
<accession>A0A7S2RKE0</accession>